<dbReference type="InterPro" id="IPR011044">
    <property type="entry name" value="Quino_amine_DH_bsu"/>
</dbReference>
<evidence type="ECO:0000256" key="1">
    <source>
        <dbReference type="ARBA" id="ARBA00004418"/>
    </source>
</evidence>
<feature type="signal peptide" evidence="9">
    <location>
        <begin position="1"/>
        <end position="20"/>
    </location>
</feature>
<organism evidence="10 11">
    <name type="scientific">Pseudohongiella nitratireducens</name>
    <dbReference type="NCBI Taxonomy" id="1768907"/>
    <lineage>
        <taxon>Bacteria</taxon>
        <taxon>Pseudomonadati</taxon>
        <taxon>Pseudomonadota</taxon>
        <taxon>Gammaproteobacteria</taxon>
        <taxon>Pseudomonadales</taxon>
        <taxon>Pseudohongiellaceae</taxon>
        <taxon>Pseudohongiella</taxon>
    </lineage>
</organism>
<dbReference type="RefSeq" id="WP_229694597.1">
    <property type="nucleotide sequence ID" value="NZ_BMIY01000003.1"/>
</dbReference>
<proteinExistence type="inferred from homology"/>
<name>A0A917GPW5_9GAMM</name>
<dbReference type="Proteomes" id="UP000627715">
    <property type="component" value="Unassembled WGS sequence"/>
</dbReference>
<comment type="subcellular location">
    <subcellularLocation>
        <location evidence="1">Periplasm</location>
    </subcellularLocation>
</comment>
<gene>
    <name evidence="10" type="ORF">GCM10011403_08190</name>
</gene>
<dbReference type="InterPro" id="IPR009451">
    <property type="entry name" value="Metamine_DH_Hvc"/>
</dbReference>
<feature type="chain" id="PRO_5037962682" description="Methylamine dehydrogenase heavy chain" evidence="9">
    <location>
        <begin position="21"/>
        <end position="381"/>
    </location>
</feature>
<evidence type="ECO:0000256" key="2">
    <source>
        <dbReference type="ARBA" id="ARBA00010548"/>
    </source>
</evidence>
<sequence>MKMKTLALVTSLVACSAVNAQWDSVVGGTSIIEGYDRYWVSVRSGGTVYLVDADTGEVEGTLYTSNFSPAIAPDLKNGKIYSYGAFYTRTEYGDRTDVVLEFDASTTEPIGEVEIPARSAGIGHPGMMGIINDKFIGVWNITPATTVSLVDTETDAFVAEVALPSCSGIYPLAQGWVSMCGDGTAQYIELNMAGQETRRVTSESFFDVFEDPVFDYAVPATDGWMYMSFEGLLRKVTFDGAAVNVTEPFDINPESNGTPDINGVFREDDDDWRIVGRQPFTFHDDEAILVTIMHEGGGQEVFEDPGTEIWGFNMKTGNRGYRIELEDGATASSVMMTPDEDPLLIVSTSIGMQVRDPRSGRLLRTVEMLEGGSIQSLYEGM</sequence>
<keyword evidence="5" id="KW-0574">Periplasm</keyword>
<keyword evidence="3" id="KW-0813">Transport</keyword>
<evidence type="ECO:0000256" key="5">
    <source>
        <dbReference type="ARBA" id="ARBA00022764"/>
    </source>
</evidence>
<dbReference type="Pfam" id="PF06433">
    <property type="entry name" value="Me-amine-dh_H"/>
    <property type="match status" value="1"/>
</dbReference>
<protein>
    <recommendedName>
        <fullName evidence="12">Methylamine dehydrogenase heavy chain</fullName>
    </recommendedName>
</protein>
<dbReference type="PROSITE" id="PS51257">
    <property type="entry name" value="PROKAR_LIPOPROTEIN"/>
    <property type="match status" value="1"/>
</dbReference>
<reference evidence="10" key="1">
    <citation type="journal article" date="2014" name="Int. J. Syst. Evol. Microbiol.">
        <title>Complete genome sequence of Corynebacterium casei LMG S-19264T (=DSM 44701T), isolated from a smear-ripened cheese.</title>
        <authorList>
            <consortium name="US DOE Joint Genome Institute (JGI-PGF)"/>
            <person name="Walter F."/>
            <person name="Albersmeier A."/>
            <person name="Kalinowski J."/>
            <person name="Ruckert C."/>
        </authorList>
    </citation>
    <scope>NUCLEOTIDE SEQUENCE</scope>
    <source>
        <strain evidence="10">CGMCC 1.15425</strain>
    </source>
</reference>
<keyword evidence="11" id="KW-1185">Reference proteome</keyword>
<evidence type="ECO:0000256" key="3">
    <source>
        <dbReference type="ARBA" id="ARBA00022448"/>
    </source>
</evidence>
<evidence type="ECO:0000256" key="4">
    <source>
        <dbReference type="ARBA" id="ARBA00022729"/>
    </source>
</evidence>
<evidence type="ECO:0000256" key="6">
    <source>
        <dbReference type="ARBA" id="ARBA00022982"/>
    </source>
</evidence>
<comment type="similarity">
    <text evidence="2">Belongs to the aromatic amine dehydrogenase heavy chain family.</text>
</comment>
<feature type="disulfide bond" evidence="8">
    <location>
        <begin position="166"/>
        <end position="180"/>
    </location>
</feature>
<dbReference type="InterPro" id="IPR015943">
    <property type="entry name" value="WD40/YVTN_repeat-like_dom_sf"/>
</dbReference>
<accession>A0A917GPW5</accession>
<dbReference type="Gene3D" id="2.130.10.10">
    <property type="entry name" value="YVTN repeat-like/Quinoprotein amine dehydrogenase"/>
    <property type="match status" value="1"/>
</dbReference>
<evidence type="ECO:0000313" key="11">
    <source>
        <dbReference type="Proteomes" id="UP000627715"/>
    </source>
</evidence>
<dbReference type="GO" id="GO:0030058">
    <property type="term" value="F:aliphatic amine dehydrogenase activity"/>
    <property type="evidence" value="ECO:0007669"/>
    <property type="project" value="InterPro"/>
</dbReference>
<keyword evidence="6" id="KW-0249">Electron transport</keyword>
<evidence type="ECO:0000256" key="8">
    <source>
        <dbReference type="PIRSR" id="PIRSR609451-50"/>
    </source>
</evidence>
<evidence type="ECO:0000256" key="7">
    <source>
        <dbReference type="ARBA" id="ARBA00023002"/>
    </source>
</evidence>
<keyword evidence="8" id="KW-1015">Disulfide bond</keyword>
<keyword evidence="4 9" id="KW-0732">Signal</keyword>
<keyword evidence="7" id="KW-0560">Oxidoreductase</keyword>
<dbReference type="SUPFAM" id="SSF50969">
    <property type="entry name" value="YVTN repeat-like/Quinoprotein amine dehydrogenase"/>
    <property type="match status" value="1"/>
</dbReference>
<reference evidence="10" key="2">
    <citation type="submission" date="2020-09" db="EMBL/GenBank/DDBJ databases">
        <authorList>
            <person name="Sun Q."/>
            <person name="Zhou Y."/>
        </authorList>
    </citation>
    <scope>NUCLEOTIDE SEQUENCE</scope>
    <source>
        <strain evidence="10">CGMCC 1.15425</strain>
    </source>
</reference>
<evidence type="ECO:0000256" key="9">
    <source>
        <dbReference type="SAM" id="SignalP"/>
    </source>
</evidence>
<dbReference type="AlphaFoldDB" id="A0A917GPW5"/>
<evidence type="ECO:0000313" key="10">
    <source>
        <dbReference type="EMBL" id="GGG53388.1"/>
    </source>
</evidence>
<comment type="caution">
    <text evidence="10">The sequence shown here is derived from an EMBL/GenBank/DDBJ whole genome shotgun (WGS) entry which is preliminary data.</text>
</comment>
<evidence type="ECO:0008006" key="12">
    <source>
        <dbReference type="Google" id="ProtNLM"/>
    </source>
</evidence>
<dbReference type="EMBL" id="BMIY01000003">
    <property type="protein sequence ID" value="GGG53388.1"/>
    <property type="molecule type" value="Genomic_DNA"/>
</dbReference>
<dbReference type="GO" id="GO:0042597">
    <property type="term" value="C:periplasmic space"/>
    <property type="evidence" value="ECO:0007669"/>
    <property type="project" value="UniProtKB-SubCell"/>
</dbReference>